<evidence type="ECO:0000256" key="1">
    <source>
        <dbReference type="SAM" id="MobiDB-lite"/>
    </source>
</evidence>
<organism evidence="2 3">
    <name type="scientific">Mesorhizobium delmotii</name>
    <dbReference type="NCBI Taxonomy" id="1631247"/>
    <lineage>
        <taxon>Bacteria</taxon>
        <taxon>Pseudomonadati</taxon>
        <taxon>Pseudomonadota</taxon>
        <taxon>Alphaproteobacteria</taxon>
        <taxon>Hyphomicrobiales</taxon>
        <taxon>Phyllobacteriaceae</taxon>
        <taxon>Mesorhizobium</taxon>
    </lineage>
</organism>
<keyword evidence="3" id="KW-1185">Reference proteome</keyword>
<evidence type="ECO:0000313" key="2">
    <source>
        <dbReference type="EMBL" id="SJM28861.1"/>
    </source>
</evidence>
<proteinExistence type="predicted"/>
<sequence length="151" mass="16583">MDAHIGRSETLNLRKAFSESRGFRGHAQGQSDRLARPGFEIAQGHSKPPMDGHGAGLQDARPAPRRIYPSFPLSCPWLPEKRSQGKGALAHGEMARLFPHMKDKTCSITTKWKSNGAAARSSSKPARLRARLTARCSPPTAKPRFSPPSFR</sequence>
<evidence type="ECO:0000313" key="3">
    <source>
        <dbReference type="Proteomes" id="UP000245698"/>
    </source>
</evidence>
<protein>
    <submittedName>
        <fullName evidence="2">Uncharacterized protein</fullName>
    </submittedName>
</protein>
<reference evidence="3" key="1">
    <citation type="submission" date="2016-12" db="EMBL/GenBank/DDBJ databases">
        <authorList>
            <person name="Brunel B."/>
        </authorList>
    </citation>
    <scope>NUCLEOTIDE SEQUENCE [LARGE SCALE GENOMIC DNA]</scope>
</reference>
<name>A0A2P9ACL4_9HYPH</name>
<accession>A0A2P9ACL4</accession>
<feature type="region of interest" description="Disordered" evidence="1">
    <location>
        <begin position="41"/>
        <end position="65"/>
    </location>
</feature>
<feature type="region of interest" description="Disordered" evidence="1">
    <location>
        <begin position="114"/>
        <end position="151"/>
    </location>
</feature>
<dbReference type="EMBL" id="FUIG01000013">
    <property type="protein sequence ID" value="SJM28861.1"/>
    <property type="molecule type" value="Genomic_DNA"/>
</dbReference>
<dbReference type="AlphaFoldDB" id="A0A2P9ACL4"/>
<dbReference type="Proteomes" id="UP000245698">
    <property type="component" value="Unassembled WGS sequence"/>
</dbReference>
<gene>
    <name evidence="2" type="ORF">BQ8482_110791</name>
</gene>